<dbReference type="GO" id="GO:0005829">
    <property type="term" value="C:cytosol"/>
    <property type="evidence" value="ECO:0007669"/>
    <property type="project" value="TreeGrafter"/>
</dbReference>
<evidence type="ECO:0000256" key="9">
    <source>
        <dbReference type="RuleBase" id="RU004169"/>
    </source>
</evidence>
<organism evidence="13 14">
    <name type="scientific">Micromonospora chokoriensis</name>
    <dbReference type="NCBI Taxonomy" id="356851"/>
    <lineage>
        <taxon>Bacteria</taxon>
        <taxon>Bacillati</taxon>
        <taxon>Actinomycetota</taxon>
        <taxon>Actinomycetes</taxon>
        <taxon>Micromonosporales</taxon>
        <taxon>Micromonosporaceae</taxon>
        <taxon>Micromonospora</taxon>
    </lineage>
</organism>
<evidence type="ECO:0000259" key="12">
    <source>
        <dbReference type="PROSITE" id="PS00907"/>
    </source>
</evidence>
<reference evidence="14" key="1">
    <citation type="submission" date="2016-06" db="EMBL/GenBank/DDBJ databases">
        <authorList>
            <person name="Varghese N."/>
            <person name="Submissions Spin"/>
        </authorList>
    </citation>
    <scope>NUCLEOTIDE SEQUENCE [LARGE SCALE GENOMIC DNA]</scope>
    <source>
        <strain evidence="14">DSM 45160</strain>
    </source>
</reference>
<dbReference type="InterPro" id="IPR038071">
    <property type="entry name" value="UROD/MetE-like_sf"/>
</dbReference>
<evidence type="ECO:0000256" key="6">
    <source>
        <dbReference type="ARBA" id="ARBA00023244"/>
    </source>
</evidence>
<protein>
    <recommendedName>
        <fullName evidence="3 7">Uroporphyrinogen decarboxylase</fullName>
        <shortName evidence="7">UPD</shortName>
        <shortName evidence="7">URO-D</shortName>
        <ecNumber evidence="3 7">4.1.1.37</ecNumber>
    </recommendedName>
</protein>
<dbReference type="NCBIfam" id="TIGR01464">
    <property type="entry name" value="hemE"/>
    <property type="match status" value="1"/>
</dbReference>
<dbReference type="InterPro" id="IPR006361">
    <property type="entry name" value="Uroporphyrinogen_deCO2ase_HemE"/>
</dbReference>
<dbReference type="PROSITE" id="PS00907">
    <property type="entry name" value="UROD_2"/>
    <property type="match status" value="1"/>
</dbReference>
<comment type="pathway">
    <text evidence="1 7 8">Porphyrin-containing compound metabolism; protoporphyrin-IX biosynthesis; coproporphyrinogen-III from 5-aminolevulinate: step 4/4.</text>
</comment>
<dbReference type="Gene3D" id="3.20.20.210">
    <property type="match status" value="1"/>
</dbReference>
<dbReference type="GO" id="GO:0006782">
    <property type="term" value="P:protoporphyrinogen IX biosynthetic process"/>
    <property type="evidence" value="ECO:0007669"/>
    <property type="project" value="UniProtKB-UniRule"/>
</dbReference>
<evidence type="ECO:0000256" key="10">
    <source>
        <dbReference type="SAM" id="MobiDB-lite"/>
    </source>
</evidence>
<dbReference type="UniPathway" id="UPA00251">
    <property type="reaction ID" value="UER00321"/>
</dbReference>
<evidence type="ECO:0000259" key="11">
    <source>
        <dbReference type="PROSITE" id="PS00906"/>
    </source>
</evidence>
<evidence type="ECO:0000256" key="8">
    <source>
        <dbReference type="RuleBase" id="RU000554"/>
    </source>
</evidence>
<accession>A0A1C4Z6Q6</accession>
<feature type="domain" description="Uroporphyrinogen decarboxylase (URO-D)" evidence="12">
    <location>
        <begin position="197"/>
        <end position="213"/>
    </location>
</feature>
<dbReference type="SUPFAM" id="SSF51726">
    <property type="entry name" value="UROD/MetE-like"/>
    <property type="match status" value="1"/>
</dbReference>
<gene>
    <name evidence="7" type="primary">hemE</name>
    <name evidence="13" type="ORF">GA0070612_5898</name>
</gene>
<comment type="catalytic activity">
    <reaction evidence="7 8">
        <text>uroporphyrinogen III + 4 H(+) = coproporphyrinogen III + 4 CO2</text>
        <dbReference type="Rhea" id="RHEA:19865"/>
        <dbReference type="ChEBI" id="CHEBI:15378"/>
        <dbReference type="ChEBI" id="CHEBI:16526"/>
        <dbReference type="ChEBI" id="CHEBI:57308"/>
        <dbReference type="ChEBI" id="CHEBI:57309"/>
        <dbReference type="EC" id="4.1.1.37"/>
    </reaction>
</comment>
<dbReference type="GO" id="GO:0004853">
    <property type="term" value="F:uroporphyrinogen decarboxylase activity"/>
    <property type="evidence" value="ECO:0007669"/>
    <property type="project" value="UniProtKB-UniRule"/>
</dbReference>
<feature type="domain" description="Uroporphyrinogen decarboxylase (URO-D)" evidence="11">
    <location>
        <begin position="80"/>
        <end position="89"/>
    </location>
</feature>
<dbReference type="EC" id="4.1.1.37" evidence="3 7"/>
<comment type="subunit">
    <text evidence="7">Homodimer.</text>
</comment>
<evidence type="ECO:0000256" key="2">
    <source>
        <dbReference type="ARBA" id="ARBA00009935"/>
    </source>
</evidence>
<feature type="binding site" evidence="7">
    <location>
        <position position="264"/>
    </location>
    <ligand>
        <name>substrate</name>
    </ligand>
</feature>
<evidence type="ECO:0000256" key="7">
    <source>
        <dbReference type="HAMAP-Rule" id="MF_00218"/>
    </source>
</evidence>
<dbReference type="CDD" id="cd00717">
    <property type="entry name" value="URO-D"/>
    <property type="match status" value="1"/>
</dbReference>
<keyword evidence="5 7" id="KW-0456">Lyase</keyword>
<evidence type="ECO:0000313" key="13">
    <source>
        <dbReference type="EMBL" id="SCF28655.1"/>
    </source>
</evidence>
<dbReference type="Proteomes" id="UP000198224">
    <property type="component" value="Chromosome I"/>
</dbReference>
<dbReference type="EMBL" id="LT607409">
    <property type="protein sequence ID" value="SCF28655.1"/>
    <property type="molecule type" value="Genomic_DNA"/>
</dbReference>
<evidence type="ECO:0000256" key="5">
    <source>
        <dbReference type="ARBA" id="ARBA00023239"/>
    </source>
</evidence>
<keyword evidence="4 7" id="KW-0210">Decarboxylase</keyword>
<dbReference type="InterPro" id="IPR000257">
    <property type="entry name" value="Uroporphyrinogen_deCOase"/>
</dbReference>
<feature type="compositionally biased region" description="Low complexity" evidence="10">
    <location>
        <begin position="39"/>
        <end position="52"/>
    </location>
</feature>
<evidence type="ECO:0000313" key="14">
    <source>
        <dbReference type="Proteomes" id="UP000198224"/>
    </source>
</evidence>
<comment type="subcellular location">
    <subcellularLocation>
        <location evidence="7">Cytoplasm</location>
    </subcellularLocation>
</comment>
<sequence length="407" mass="43281">MPPSVARFDGAPTLLKGTGGKERCPSSHPHPVCRGGRGTIAAMTTDTTGTVARDGESRPGGPADSPFIRACRRRPGPHTPVWFMRQAGRSLPEYREIRATVPMLESCRRPDLVTEITLQPVRRHGVDAAILFSDIVVPVAAAGIDLDIVPGTGPVVAEPIRSAADVQRIRLITREDVSYVDEAVRLLVAELGDTPLIGFAGAPFTLASYLVEGGPSRTHAKTKALMYGNPELWHALCGRLAEVTLAFLRVQIDAGVSAVQLFDSWAGALSEADYRRFVLPHSTAVLSGLVDAGVPRIHFGVGTAELLGAMGEAGADVVGVDWRTPLDVATARIGPDKAVQGNLDPTVLLAPWPVVEAEVRRILEQGKAAPGHVFNLGHGVLPETDPEVLTRVVALVHEVSSRRADQG</sequence>
<feature type="site" description="Transition state stabilizer" evidence="7">
    <location>
        <position position="134"/>
    </location>
</feature>
<feature type="binding site" evidence="7">
    <location>
        <position position="209"/>
    </location>
    <ligand>
        <name>substrate</name>
    </ligand>
</feature>
<keyword evidence="7" id="KW-0963">Cytoplasm</keyword>
<comment type="caution">
    <text evidence="7">Lacks conserved residue(s) required for the propagation of feature annotation.</text>
</comment>
<dbReference type="PROSITE" id="PS00906">
    <property type="entry name" value="UROD_1"/>
    <property type="match status" value="1"/>
</dbReference>
<evidence type="ECO:0000256" key="1">
    <source>
        <dbReference type="ARBA" id="ARBA00004804"/>
    </source>
</evidence>
<comment type="function">
    <text evidence="7">Catalyzes the decarboxylation of four acetate groups of uroporphyrinogen-III to yield coproporphyrinogen-III.</text>
</comment>
<keyword evidence="6 7" id="KW-0627">Porphyrin biosynthesis</keyword>
<dbReference type="PANTHER" id="PTHR21091:SF169">
    <property type="entry name" value="UROPORPHYRINOGEN DECARBOXYLASE"/>
    <property type="match status" value="1"/>
</dbReference>
<feature type="binding site" evidence="7">
    <location>
        <begin position="85"/>
        <end position="89"/>
    </location>
    <ligand>
        <name>substrate</name>
    </ligand>
</feature>
<name>A0A1C4Z6Q6_9ACTN</name>
<proteinExistence type="inferred from homology"/>
<keyword evidence="14" id="KW-1185">Reference proteome</keyword>
<dbReference type="Pfam" id="PF01208">
    <property type="entry name" value="URO-D"/>
    <property type="match status" value="1"/>
</dbReference>
<dbReference type="PANTHER" id="PTHR21091">
    <property type="entry name" value="METHYLTETRAHYDROFOLATE:HOMOCYSTEINE METHYLTRANSFERASE RELATED"/>
    <property type="match status" value="1"/>
</dbReference>
<feature type="region of interest" description="Disordered" evidence="10">
    <location>
        <begin position="1"/>
        <end position="71"/>
    </location>
</feature>
<dbReference type="HAMAP" id="MF_00218">
    <property type="entry name" value="URO_D"/>
    <property type="match status" value="1"/>
</dbReference>
<evidence type="ECO:0000256" key="4">
    <source>
        <dbReference type="ARBA" id="ARBA00022793"/>
    </source>
</evidence>
<evidence type="ECO:0000256" key="3">
    <source>
        <dbReference type="ARBA" id="ARBA00012288"/>
    </source>
</evidence>
<comment type="similarity">
    <text evidence="2 7 9">Belongs to the uroporphyrinogen decarboxylase family.</text>
</comment>
<feature type="binding site" evidence="7">
    <location>
        <position position="134"/>
    </location>
    <ligand>
        <name>substrate</name>
    </ligand>
</feature>
<feature type="binding site" evidence="7">
    <location>
        <position position="378"/>
    </location>
    <ligand>
        <name>substrate</name>
    </ligand>
</feature>
<dbReference type="AlphaFoldDB" id="A0A1C4Z6Q6"/>